<evidence type="ECO:0000256" key="1">
    <source>
        <dbReference type="ARBA" id="ARBA00004141"/>
    </source>
</evidence>
<dbReference type="Proteomes" id="UP000314294">
    <property type="component" value="Unassembled WGS sequence"/>
</dbReference>
<proteinExistence type="inferred from homology"/>
<keyword evidence="5 6" id="KW-0472">Membrane</keyword>
<organism evidence="7 8">
    <name type="scientific">Liparis tanakae</name>
    <name type="common">Tanaka's snailfish</name>
    <dbReference type="NCBI Taxonomy" id="230148"/>
    <lineage>
        <taxon>Eukaryota</taxon>
        <taxon>Metazoa</taxon>
        <taxon>Chordata</taxon>
        <taxon>Craniata</taxon>
        <taxon>Vertebrata</taxon>
        <taxon>Euteleostomi</taxon>
        <taxon>Actinopterygii</taxon>
        <taxon>Neopterygii</taxon>
        <taxon>Teleostei</taxon>
        <taxon>Neoteleostei</taxon>
        <taxon>Acanthomorphata</taxon>
        <taxon>Eupercaria</taxon>
        <taxon>Perciformes</taxon>
        <taxon>Cottioidei</taxon>
        <taxon>Cottales</taxon>
        <taxon>Liparidae</taxon>
        <taxon>Liparis</taxon>
    </lineage>
</organism>
<keyword evidence="3 6" id="KW-0812">Transmembrane</keyword>
<evidence type="ECO:0000313" key="8">
    <source>
        <dbReference type="Proteomes" id="UP000314294"/>
    </source>
</evidence>
<dbReference type="SUPFAM" id="SSF48652">
    <property type="entry name" value="Tetraspanin"/>
    <property type="match status" value="1"/>
</dbReference>
<dbReference type="InterPro" id="IPR008952">
    <property type="entry name" value="Tetraspanin_EC2_sf"/>
</dbReference>
<dbReference type="PANTHER" id="PTHR19282">
    <property type="entry name" value="TETRASPANIN"/>
    <property type="match status" value="1"/>
</dbReference>
<feature type="transmembrane region" description="Helical" evidence="6">
    <location>
        <begin position="58"/>
        <end position="79"/>
    </location>
</feature>
<dbReference type="InterPro" id="IPR018503">
    <property type="entry name" value="Tetraspanin_CS"/>
</dbReference>
<dbReference type="PROSITE" id="PS00421">
    <property type="entry name" value="TM4_1"/>
    <property type="match status" value="1"/>
</dbReference>
<dbReference type="GO" id="GO:0005886">
    <property type="term" value="C:plasma membrane"/>
    <property type="evidence" value="ECO:0007669"/>
    <property type="project" value="TreeGrafter"/>
</dbReference>
<keyword evidence="8" id="KW-1185">Reference proteome</keyword>
<comment type="subcellular location">
    <subcellularLocation>
        <location evidence="1 6">Membrane</location>
        <topology evidence="1 6">Multi-pass membrane protein</topology>
    </subcellularLocation>
</comment>
<dbReference type="Gene3D" id="1.10.1450.10">
    <property type="entry name" value="Tetraspanin"/>
    <property type="match status" value="1"/>
</dbReference>
<evidence type="ECO:0000256" key="5">
    <source>
        <dbReference type="ARBA" id="ARBA00023136"/>
    </source>
</evidence>
<dbReference type="EMBL" id="SRLO01002167">
    <property type="protein sequence ID" value="TNN33668.1"/>
    <property type="molecule type" value="Genomic_DNA"/>
</dbReference>
<feature type="transmembrane region" description="Helical" evidence="6">
    <location>
        <begin position="12"/>
        <end position="38"/>
    </location>
</feature>
<evidence type="ECO:0000313" key="7">
    <source>
        <dbReference type="EMBL" id="TNN33668.1"/>
    </source>
</evidence>
<sequence>MSPLRMEPLIFCLKMLLLLYCLVFWVTGVVLLAVGLWWSLMLSPYAALMASGPSGAPYALLATGGAIVLFGLFGCFAACRGRCWMLRLMRAAFLGSLGEAVQHYDGRDDSSLAVDALQRRLLCCGVHNYSSWLSSPFFPSGGIPSSCCVSFSDCSAADLRNATRAAARVHPQGCYELLTSSLQRNLGVIAGVTFSIAFSQLIGTSLACCLSRLISSNQYEMV</sequence>
<comment type="caution">
    <text evidence="6">Lacks conserved residue(s) required for the propagation of feature annotation.</text>
</comment>
<dbReference type="PIRSF" id="PIRSF002419">
    <property type="entry name" value="Tetraspanin"/>
    <property type="match status" value="1"/>
</dbReference>
<name>A0A4Z2EXZ2_9TELE</name>
<dbReference type="Pfam" id="PF00335">
    <property type="entry name" value="Tetraspanin"/>
    <property type="match status" value="2"/>
</dbReference>
<dbReference type="AlphaFoldDB" id="A0A4Z2EXZ2"/>
<comment type="similarity">
    <text evidence="2 6">Belongs to the tetraspanin (TM4SF) family.</text>
</comment>
<protein>
    <recommendedName>
        <fullName evidence="6">Tetraspanin</fullName>
    </recommendedName>
</protein>
<gene>
    <name evidence="7" type="primary">TSPAN7_1</name>
    <name evidence="7" type="ORF">EYF80_056168</name>
</gene>
<dbReference type="InterPro" id="IPR018499">
    <property type="entry name" value="Tetraspanin/Peripherin"/>
</dbReference>
<evidence type="ECO:0000256" key="2">
    <source>
        <dbReference type="ARBA" id="ARBA00006840"/>
    </source>
</evidence>
<dbReference type="PANTHER" id="PTHR19282:SF257">
    <property type="entry name" value="TETRASPANIN-7"/>
    <property type="match status" value="1"/>
</dbReference>
<reference evidence="7 8" key="1">
    <citation type="submission" date="2019-03" db="EMBL/GenBank/DDBJ databases">
        <title>First draft genome of Liparis tanakae, snailfish: a comprehensive survey of snailfish specific genes.</title>
        <authorList>
            <person name="Kim W."/>
            <person name="Song I."/>
            <person name="Jeong J.-H."/>
            <person name="Kim D."/>
            <person name="Kim S."/>
            <person name="Ryu S."/>
            <person name="Song J.Y."/>
            <person name="Lee S.K."/>
        </authorList>
    </citation>
    <scope>NUCLEOTIDE SEQUENCE [LARGE SCALE GENOMIC DNA]</scope>
    <source>
        <tissue evidence="7">Muscle</tissue>
    </source>
</reference>
<evidence type="ECO:0000256" key="6">
    <source>
        <dbReference type="RuleBase" id="RU361218"/>
    </source>
</evidence>
<dbReference type="OrthoDB" id="9972904at2759"/>
<accession>A0A4Z2EXZ2</accession>
<evidence type="ECO:0000256" key="4">
    <source>
        <dbReference type="ARBA" id="ARBA00022989"/>
    </source>
</evidence>
<comment type="caution">
    <text evidence="7">The sequence shown here is derived from an EMBL/GenBank/DDBJ whole genome shotgun (WGS) entry which is preliminary data.</text>
</comment>
<dbReference type="InterPro" id="IPR000301">
    <property type="entry name" value="Tetraspanin_animals"/>
</dbReference>
<keyword evidence="4 6" id="KW-1133">Transmembrane helix</keyword>
<evidence type="ECO:0000256" key="3">
    <source>
        <dbReference type="ARBA" id="ARBA00022692"/>
    </source>
</evidence>
<dbReference type="PRINTS" id="PR00259">
    <property type="entry name" value="TMFOUR"/>
</dbReference>